<evidence type="ECO:0000313" key="2">
    <source>
        <dbReference type="EMBL" id="GMA41748.1"/>
    </source>
</evidence>
<protein>
    <submittedName>
        <fullName evidence="2">Transcriptional regulator</fullName>
    </submittedName>
</protein>
<feature type="domain" description="Schlafen AlbA-2" evidence="1">
    <location>
        <begin position="28"/>
        <end position="151"/>
    </location>
</feature>
<comment type="caution">
    <text evidence="2">The sequence shown here is derived from an EMBL/GenBank/DDBJ whole genome shotgun (WGS) entry which is preliminary data.</text>
</comment>
<reference evidence="3" key="1">
    <citation type="journal article" date="2019" name="Int. J. Syst. Evol. Microbiol.">
        <title>The Global Catalogue of Microorganisms (GCM) 10K type strain sequencing project: providing services to taxonomists for standard genome sequencing and annotation.</title>
        <authorList>
            <consortium name="The Broad Institute Genomics Platform"/>
            <consortium name="The Broad Institute Genome Sequencing Center for Infectious Disease"/>
            <person name="Wu L."/>
            <person name="Ma J."/>
        </authorList>
    </citation>
    <scope>NUCLEOTIDE SEQUENCE [LARGE SCALE GENOMIC DNA]</scope>
    <source>
        <strain evidence="3">NBRC 113072</strain>
    </source>
</reference>
<accession>A0ABQ6IYJ0</accession>
<dbReference type="Pfam" id="PF13749">
    <property type="entry name" value="HATPase_c_4"/>
    <property type="match status" value="1"/>
</dbReference>
<dbReference type="InterPro" id="IPR007421">
    <property type="entry name" value="Schlafen_AlbA_2_dom"/>
</dbReference>
<name>A0ABQ6IYJ0_9MICO</name>
<evidence type="ECO:0000259" key="1">
    <source>
        <dbReference type="Pfam" id="PF04326"/>
    </source>
</evidence>
<dbReference type="Proteomes" id="UP001157126">
    <property type="component" value="Unassembled WGS sequence"/>
</dbReference>
<dbReference type="Gene3D" id="3.30.950.30">
    <property type="entry name" value="Schlafen, AAA domain"/>
    <property type="match status" value="1"/>
</dbReference>
<sequence>MTLFGGDAVQRAVDSALVAVRDGSSVPERRHFDFKEEAGRRGQGGVIRPGLPENEPAAKSLAGEVACMANTPGGGALIVGVADDGTPIGTDLDVDWLQKRLYQLLHHKLATIITEESARGRRLLVIRCPPAVEPLTYGGRTTWRVGDQCHDIDLASWHARRSARSGFDWSNEPSGIGVDQARVEAVSLARSFLRDAQDDRAADLAEADTPDLLRRLAVVTGEGDLTNAGALLFHGRETPALDYIRRSGAGADSEARVNVPERSLLEELSEVFATARAYNPEAHVDQGLVIGRPRLLPERALREAIVNGVTHRDWTDPGPTFVEHVGATLRVTSPGGFFGGVRPDNIINHPPISRNTSLSAALALLRVAERQGIGVDRMFGDMIRVGHPLPDITEVDGRSVLAVLAGENPDTAWMLWLRDMSPDVRGDLRVLMSLDRLARRWWVDALDLAPYLQVTATEADQVMHHLRGLGIGQQPVTFDVPGVPPERGVVLGLTTPAWDRLARLSADTGRGLRRGPTREQVALAYAHHMGRISTTELGGILGAHSTNVGSVLRRLEAEGRLGPSRENRRGAGFFYRYVPEG</sequence>
<dbReference type="Gene3D" id="3.30.565.60">
    <property type="match status" value="1"/>
</dbReference>
<dbReference type="PANTHER" id="PTHR30595:SF6">
    <property type="entry name" value="SCHLAFEN ALBA-2 DOMAIN-CONTAINING PROTEIN"/>
    <property type="match status" value="1"/>
</dbReference>
<dbReference type="EMBL" id="BSUO01000001">
    <property type="protein sequence ID" value="GMA41748.1"/>
    <property type="molecule type" value="Genomic_DNA"/>
</dbReference>
<dbReference type="InterPro" id="IPR038475">
    <property type="entry name" value="RecG_C_sf"/>
</dbReference>
<evidence type="ECO:0000313" key="3">
    <source>
        <dbReference type="Proteomes" id="UP001157126"/>
    </source>
</evidence>
<keyword evidence="3" id="KW-1185">Reference proteome</keyword>
<dbReference type="Pfam" id="PF04326">
    <property type="entry name" value="SLFN_AlbA_2"/>
    <property type="match status" value="1"/>
</dbReference>
<organism evidence="2 3">
    <name type="scientific">Mobilicoccus caccae</name>
    <dbReference type="NCBI Taxonomy" id="1859295"/>
    <lineage>
        <taxon>Bacteria</taxon>
        <taxon>Bacillati</taxon>
        <taxon>Actinomycetota</taxon>
        <taxon>Actinomycetes</taxon>
        <taxon>Micrococcales</taxon>
        <taxon>Dermatophilaceae</taxon>
        <taxon>Mobilicoccus</taxon>
    </lineage>
</organism>
<gene>
    <name evidence="2" type="ORF">GCM10025883_37930</name>
</gene>
<dbReference type="RefSeq" id="WP_284305271.1">
    <property type="nucleotide sequence ID" value="NZ_BSUO01000001.1"/>
</dbReference>
<proteinExistence type="predicted"/>
<dbReference type="InterPro" id="IPR038461">
    <property type="entry name" value="Schlafen_AlbA_2_dom_sf"/>
</dbReference>
<dbReference type="Gene3D" id="6.10.10.130">
    <property type="match status" value="1"/>
</dbReference>
<dbReference type="PANTHER" id="PTHR30595">
    <property type="entry name" value="GLPR-RELATED TRANSCRIPTIONAL REPRESSOR"/>
    <property type="match status" value="1"/>
</dbReference>